<name>A0A4R3XT81_9PROT</name>
<protein>
    <submittedName>
        <fullName evidence="2">Uncharacterized protein</fullName>
    </submittedName>
</protein>
<gene>
    <name evidence="2" type="ORF">EDC63_1184</name>
</gene>
<sequence>MRFPTTIPPPIIVGDEVPEIPGVDELTVARPVARREHTSFVQERFDKPHQNKRTQTMRRAVPRPESVIDQDRRKMCRRIYNKPVMLDTRSGKDRRGERRREVDIATHITIKA</sequence>
<feature type="compositionally biased region" description="Basic and acidic residues" evidence="1">
    <location>
        <begin position="39"/>
        <end position="49"/>
    </location>
</feature>
<feature type="region of interest" description="Disordered" evidence="1">
    <location>
        <begin position="39"/>
        <end position="59"/>
    </location>
</feature>
<dbReference type="AlphaFoldDB" id="A0A4R3XT81"/>
<comment type="caution">
    <text evidence="2">The sequence shown here is derived from an EMBL/GenBank/DDBJ whole genome shotgun (WGS) entry which is preliminary data.</text>
</comment>
<reference evidence="2 3" key="1">
    <citation type="submission" date="2019-03" db="EMBL/GenBank/DDBJ databases">
        <title>Genomic Encyclopedia of Type Strains, Phase IV (KMG-IV): sequencing the most valuable type-strain genomes for metagenomic binning, comparative biology and taxonomic classification.</title>
        <authorList>
            <person name="Goeker M."/>
        </authorList>
    </citation>
    <scope>NUCLEOTIDE SEQUENCE [LARGE SCALE GENOMIC DNA]</scope>
    <source>
        <strain evidence="2 3">DSM 100309</strain>
    </source>
</reference>
<evidence type="ECO:0000313" key="2">
    <source>
        <dbReference type="EMBL" id="TCV82875.1"/>
    </source>
</evidence>
<dbReference type="Proteomes" id="UP000295367">
    <property type="component" value="Unassembled WGS sequence"/>
</dbReference>
<dbReference type="OrthoDB" id="10013638at2"/>
<dbReference type="RefSeq" id="WP_124946434.1">
    <property type="nucleotide sequence ID" value="NZ_BHVT01000035.1"/>
</dbReference>
<dbReference type="EMBL" id="SMCO01000018">
    <property type="protein sequence ID" value="TCV82875.1"/>
    <property type="molecule type" value="Genomic_DNA"/>
</dbReference>
<evidence type="ECO:0000256" key="1">
    <source>
        <dbReference type="SAM" id="MobiDB-lite"/>
    </source>
</evidence>
<keyword evidence="3" id="KW-1185">Reference proteome</keyword>
<organism evidence="2 3">
    <name type="scientific">Sulfurirhabdus autotrophica</name>
    <dbReference type="NCBI Taxonomy" id="1706046"/>
    <lineage>
        <taxon>Bacteria</taxon>
        <taxon>Pseudomonadati</taxon>
        <taxon>Pseudomonadota</taxon>
        <taxon>Betaproteobacteria</taxon>
        <taxon>Nitrosomonadales</taxon>
        <taxon>Sulfuricellaceae</taxon>
        <taxon>Sulfurirhabdus</taxon>
    </lineage>
</organism>
<accession>A0A4R3XT81</accession>
<evidence type="ECO:0000313" key="3">
    <source>
        <dbReference type="Proteomes" id="UP000295367"/>
    </source>
</evidence>
<proteinExistence type="predicted"/>